<keyword evidence="2" id="KW-1185">Reference proteome</keyword>
<sequence>MHEELLAKVVSEWTATKVLPDLITLLGTVWRTNVERHEPDLGDDAVTLGMGSARNFANRTVRDFALRQGVLADLQNNSLRVVHQGRTLRASKLPGKSAHADPLSIVWDTSAAKQHGPLANSQQMTLFTLPEEDLLANTADLQPHYLHLAWAGDPESGDITVYLGFPRDNADGGSPWFAVQLVHRDEIGGQLPITVGAPDPYGDRFDQRPIPEVPVRLREVEPREADLDRG</sequence>
<proteinExistence type="predicted"/>
<dbReference type="STRING" id="479435.Kfla_4650"/>
<name>D2PY62_KRIFD</name>
<protein>
    <submittedName>
        <fullName evidence="1">Uncharacterized protein</fullName>
    </submittedName>
</protein>
<evidence type="ECO:0000313" key="1">
    <source>
        <dbReference type="EMBL" id="ADB33668.1"/>
    </source>
</evidence>
<organism evidence="1 2">
    <name type="scientific">Kribbella flavida (strain DSM 17836 / JCM 10339 / NBRC 14399)</name>
    <dbReference type="NCBI Taxonomy" id="479435"/>
    <lineage>
        <taxon>Bacteria</taxon>
        <taxon>Bacillati</taxon>
        <taxon>Actinomycetota</taxon>
        <taxon>Actinomycetes</taxon>
        <taxon>Propionibacteriales</taxon>
        <taxon>Kribbellaceae</taxon>
        <taxon>Kribbella</taxon>
    </lineage>
</organism>
<dbReference type="Proteomes" id="UP000007967">
    <property type="component" value="Chromosome"/>
</dbReference>
<gene>
    <name evidence="1" type="ordered locus">Kfla_4650</name>
</gene>
<dbReference type="HOGENOM" id="CLU_1203567_0_0_11"/>
<dbReference type="KEGG" id="kfl:Kfla_4650"/>
<dbReference type="eggNOG" id="ENOG50347CF">
    <property type="taxonomic scope" value="Bacteria"/>
</dbReference>
<reference evidence="2" key="1">
    <citation type="submission" date="2009-09" db="EMBL/GenBank/DDBJ databases">
        <title>The complete genome of Kribbella flavida DSM 17836.</title>
        <authorList>
            <consortium name="US DOE Joint Genome Institute (JGI-PGF)"/>
            <person name="Lucas S."/>
            <person name="Copeland A."/>
            <person name="Lapidus A."/>
            <person name="Glavina del Rio T."/>
            <person name="Dalin E."/>
            <person name="Tice H."/>
            <person name="Bruce D."/>
            <person name="Goodwin L."/>
            <person name="Pitluck S."/>
            <person name="Kyrpides N."/>
            <person name="Mavromatis K."/>
            <person name="Ivanova N."/>
            <person name="Saunders E."/>
            <person name="Brettin T."/>
            <person name="Detter J.C."/>
            <person name="Han C."/>
            <person name="Larimer F."/>
            <person name="Land M."/>
            <person name="Hauser L."/>
            <person name="Markowitz V."/>
            <person name="Cheng J.-F."/>
            <person name="Hugenholtz P."/>
            <person name="Woyke T."/>
            <person name="Wu D."/>
            <person name="Pukall R."/>
            <person name="Klenk H.-P."/>
            <person name="Eisen J.A."/>
        </authorList>
    </citation>
    <scope>NUCLEOTIDE SEQUENCE [LARGE SCALE GENOMIC DNA]</scope>
    <source>
        <strain evidence="2">DSM 17836 / JCM 10339 / NBRC 14399</strain>
    </source>
</reference>
<reference evidence="1 2" key="2">
    <citation type="journal article" date="2010" name="Stand. Genomic Sci.">
        <title>Complete genome sequence of Kribbella flavida type strain (IFO 14399).</title>
        <authorList>
            <person name="Pukall R."/>
            <person name="Lapidus A."/>
            <person name="Glavina Del Rio T."/>
            <person name="Copeland A."/>
            <person name="Tice H."/>
            <person name="Cheng J.-F."/>
            <person name="Lucas S."/>
            <person name="Chen F."/>
            <person name="Nolan M."/>
            <person name="LaButti K."/>
            <person name="Pati A."/>
            <person name="Ivanova N."/>
            <person name="Mavrommatis K."/>
            <person name="Mikhailova N."/>
            <person name="Pitluck S."/>
            <person name="Bruce D."/>
            <person name="Goodwin L."/>
            <person name="Land M."/>
            <person name="Hauser L."/>
            <person name="Chang Y.-J."/>
            <person name="Jeffries C.D."/>
            <person name="Chen A."/>
            <person name="Palaniappan K."/>
            <person name="Chain P."/>
            <person name="Rohde M."/>
            <person name="Goeker M."/>
            <person name="Bristow J."/>
            <person name="Eisen J.A."/>
            <person name="Markowitz V."/>
            <person name="Hugenholtz P."/>
            <person name="Kyrpides N.C."/>
            <person name="Klenk H.-P."/>
            <person name="Brettin T."/>
        </authorList>
    </citation>
    <scope>NUCLEOTIDE SEQUENCE [LARGE SCALE GENOMIC DNA]</scope>
    <source>
        <strain evidence="2">DSM 17836 / JCM 10339 / NBRC 14399</strain>
    </source>
</reference>
<dbReference type="OrthoDB" id="3346899at2"/>
<dbReference type="AlphaFoldDB" id="D2PY62"/>
<dbReference type="RefSeq" id="WP_012922222.1">
    <property type="nucleotide sequence ID" value="NC_013729.1"/>
</dbReference>
<accession>D2PY62</accession>
<dbReference type="EMBL" id="CP001736">
    <property type="protein sequence ID" value="ADB33668.1"/>
    <property type="molecule type" value="Genomic_DNA"/>
</dbReference>
<evidence type="ECO:0000313" key="2">
    <source>
        <dbReference type="Proteomes" id="UP000007967"/>
    </source>
</evidence>